<dbReference type="EMBL" id="CACRUE010000022">
    <property type="protein sequence ID" value="VYT96057.1"/>
    <property type="molecule type" value="Genomic_DNA"/>
</dbReference>
<comment type="subcellular location">
    <subcellularLocation>
        <location evidence="1">Cell membrane</location>
        <topology evidence="1">Multi-pass membrane protein</topology>
    </subcellularLocation>
</comment>
<evidence type="ECO:0000256" key="6">
    <source>
        <dbReference type="SAM" id="Phobius"/>
    </source>
</evidence>
<feature type="transmembrane region" description="Helical" evidence="6">
    <location>
        <begin position="48"/>
        <end position="73"/>
    </location>
</feature>
<keyword evidence="5 6" id="KW-0472">Membrane</keyword>
<feature type="transmembrane region" description="Helical" evidence="6">
    <location>
        <begin position="313"/>
        <end position="334"/>
    </location>
</feature>
<evidence type="ECO:0000256" key="3">
    <source>
        <dbReference type="ARBA" id="ARBA00022692"/>
    </source>
</evidence>
<dbReference type="GO" id="GO:0005886">
    <property type="term" value="C:plasma membrane"/>
    <property type="evidence" value="ECO:0007669"/>
    <property type="project" value="UniProtKB-SubCell"/>
</dbReference>
<dbReference type="PANTHER" id="PTHR30250">
    <property type="entry name" value="PST FAMILY PREDICTED COLANIC ACID TRANSPORTER"/>
    <property type="match status" value="1"/>
</dbReference>
<feature type="transmembrane region" description="Helical" evidence="6">
    <location>
        <begin position="12"/>
        <end position="36"/>
    </location>
</feature>
<keyword evidence="4 6" id="KW-1133">Transmembrane helix</keyword>
<proteinExistence type="predicted"/>
<feature type="transmembrane region" description="Helical" evidence="6">
    <location>
        <begin position="94"/>
        <end position="116"/>
    </location>
</feature>
<dbReference type="AlphaFoldDB" id="A0A6N3AZU7"/>
<keyword evidence="2" id="KW-1003">Cell membrane</keyword>
<dbReference type="RefSeq" id="WP_156530761.1">
    <property type="nucleotide sequence ID" value="NZ_CACRUE010000022.1"/>
</dbReference>
<evidence type="ECO:0000256" key="5">
    <source>
        <dbReference type="ARBA" id="ARBA00023136"/>
    </source>
</evidence>
<protein>
    <submittedName>
        <fullName evidence="7">Polysaccharide biosynthesis protein</fullName>
    </submittedName>
</protein>
<evidence type="ECO:0000256" key="1">
    <source>
        <dbReference type="ARBA" id="ARBA00004651"/>
    </source>
</evidence>
<dbReference type="PANTHER" id="PTHR30250:SF26">
    <property type="entry name" value="PSMA PROTEIN"/>
    <property type="match status" value="1"/>
</dbReference>
<keyword evidence="3 6" id="KW-0812">Transmembrane</keyword>
<feature type="transmembrane region" description="Helical" evidence="6">
    <location>
        <begin position="380"/>
        <end position="396"/>
    </location>
</feature>
<feature type="transmembrane region" description="Helical" evidence="6">
    <location>
        <begin position="346"/>
        <end position="368"/>
    </location>
</feature>
<organism evidence="7">
    <name type="scientific">Intestinibacter bartlettii</name>
    <dbReference type="NCBI Taxonomy" id="261299"/>
    <lineage>
        <taxon>Bacteria</taxon>
        <taxon>Bacillati</taxon>
        <taxon>Bacillota</taxon>
        <taxon>Clostridia</taxon>
        <taxon>Peptostreptococcales</taxon>
        <taxon>Peptostreptococcaceae</taxon>
        <taxon>Intestinibacter</taxon>
    </lineage>
</organism>
<gene>
    <name evidence="7" type="ORF">IBLFYP30_01432</name>
</gene>
<feature type="transmembrane region" description="Helical" evidence="6">
    <location>
        <begin position="158"/>
        <end position="181"/>
    </location>
</feature>
<evidence type="ECO:0000313" key="7">
    <source>
        <dbReference type="EMBL" id="VYT96057.1"/>
    </source>
</evidence>
<evidence type="ECO:0000256" key="4">
    <source>
        <dbReference type="ARBA" id="ARBA00022989"/>
    </source>
</evidence>
<name>A0A6N3AZU7_9FIRM</name>
<evidence type="ECO:0000256" key="2">
    <source>
        <dbReference type="ARBA" id="ARBA00022475"/>
    </source>
</evidence>
<feature type="transmembrane region" description="Helical" evidence="6">
    <location>
        <begin position="128"/>
        <end position="146"/>
    </location>
</feature>
<reference evidence="7" key="1">
    <citation type="submission" date="2019-11" db="EMBL/GenBank/DDBJ databases">
        <authorList>
            <person name="Feng L."/>
        </authorList>
    </citation>
    <scope>NUCLEOTIDE SEQUENCE</scope>
    <source>
        <strain evidence="7">IbartlettiiLFYP30</strain>
    </source>
</reference>
<feature type="transmembrane region" description="Helical" evidence="6">
    <location>
        <begin position="187"/>
        <end position="207"/>
    </location>
</feature>
<feature type="transmembrane region" description="Helical" evidence="6">
    <location>
        <begin position="441"/>
        <end position="464"/>
    </location>
</feature>
<dbReference type="InterPro" id="IPR050833">
    <property type="entry name" value="Poly_Biosynth_Transport"/>
</dbReference>
<accession>A0A6N3AZU7</accession>
<feature type="transmembrane region" description="Helical" evidence="6">
    <location>
        <begin position="470"/>
        <end position="490"/>
    </location>
</feature>
<sequence length="519" mass="59201">MAAKSRTHNSILNIVTGLGGYVINTVLGFLCRIVFIRCLSAEYLGISGLFANILTMLSLAELGIGSAIVFALYKPLAENDESKIASLMRYYAKAYRIIGIVVAIFGLCMIPFLGFVIKDPPHIKENLYVIYLIYLFNTSSSYFFSYKSSLIMADQQNYIVTGLNYIVTILQSIIQMVYLLLTKEYMGYLIIQTIGVFTYNLIISHIANKKYPYIKNKNILPLDKNEQKSLTSNIKALTIWKLSSLLVNNTDNIIITYFSGLATVGISSNYTLLSNTLNSLLNQIFNGISASVGNYNAIESNEKKIKLFNNINLLNFWLFGWATVGIIVLSGDIVKLCFGENYVLPFNIPCIIGINFYMVGMQNAVWTYKNTMGLFRQGRYLLIVTAIFNLVFSILLGSEWGLFGIMLATSISRLLTNTWYDPYVVFKYGLNTSPKIYLKKYIYFLILLIITIIVSLYLCSFIEFNTILDIINKFIICIIIPNLIFLLAFYKKDEFKYFLELLNKFKMLILHYIKLIKKY</sequence>